<reference evidence="3" key="2">
    <citation type="submission" date="2015-01" db="EMBL/GenBank/DDBJ databases">
        <title>Evolutionary Origins and Diversification of the Mycorrhizal Mutualists.</title>
        <authorList>
            <consortium name="DOE Joint Genome Institute"/>
            <consortium name="Mycorrhizal Genomics Consortium"/>
            <person name="Kohler A."/>
            <person name="Kuo A."/>
            <person name="Nagy L.G."/>
            <person name="Floudas D."/>
            <person name="Copeland A."/>
            <person name="Barry K.W."/>
            <person name="Cichocki N."/>
            <person name="Veneault-Fourrey C."/>
            <person name="LaButti K."/>
            <person name="Lindquist E.A."/>
            <person name="Lipzen A."/>
            <person name="Lundell T."/>
            <person name="Morin E."/>
            <person name="Murat C."/>
            <person name="Riley R."/>
            <person name="Ohm R."/>
            <person name="Sun H."/>
            <person name="Tunlid A."/>
            <person name="Henrissat B."/>
            <person name="Grigoriev I.V."/>
            <person name="Hibbett D.S."/>
            <person name="Martin F."/>
        </authorList>
    </citation>
    <scope>NUCLEOTIDE SEQUENCE [LARGE SCALE GENOMIC DNA]</scope>
    <source>
        <strain evidence="3">ATCC 200175</strain>
    </source>
</reference>
<feature type="domain" description="DUF6589" evidence="1">
    <location>
        <begin position="27"/>
        <end position="290"/>
    </location>
</feature>
<evidence type="ECO:0000313" key="3">
    <source>
        <dbReference type="Proteomes" id="UP000053647"/>
    </source>
</evidence>
<reference evidence="2 3" key="1">
    <citation type="submission" date="2014-06" db="EMBL/GenBank/DDBJ databases">
        <authorList>
            <consortium name="DOE Joint Genome Institute"/>
            <person name="Kuo A."/>
            <person name="Kohler A."/>
            <person name="Nagy L.G."/>
            <person name="Floudas D."/>
            <person name="Copeland A."/>
            <person name="Barry K.W."/>
            <person name="Cichocki N."/>
            <person name="Veneault-Fourrey C."/>
            <person name="LaButti K."/>
            <person name="Lindquist E.A."/>
            <person name="Lipzen A."/>
            <person name="Lundell T."/>
            <person name="Morin E."/>
            <person name="Murat C."/>
            <person name="Sun H."/>
            <person name="Tunlid A."/>
            <person name="Henrissat B."/>
            <person name="Grigoriev I.V."/>
            <person name="Hibbett D.S."/>
            <person name="Martin F."/>
            <person name="Nordberg H.P."/>
            <person name="Cantor M.N."/>
            <person name="Hua S.X."/>
        </authorList>
    </citation>
    <scope>NUCLEOTIDE SEQUENCE [LARGE SCALE GENOMIC DNA]</scope>
    <source>
        <strain evidence="2 3">ATCC 200175</strain>
    </source>
</reference>
<sequence length="352" mass="40678">MSKHVIIVHGDLLTKERIDSIQESRHALWRIWVQPKEAQTDVNAFYQHIGILRPREGGKFTTKPGFRRMHDVIHHDLWASILNCWAVEASKQNSAWGTLEAFAKSKPSWELIEKMSDTIMEKYVATTTNLTLARDRLPKECDKHFENQALRNRDELLYIDICHTMNSGDVGHVEASLLPWIYMFKATGKHKYAYQMMRFMIYMWYVYPDKLKHIIRMNWLCNPTGKAFKFRAVDWLVERNNLYTKVIFAGKGSNRTIEHILKESPLIELYRGCHVLIEDAFHIQGRTINHAPPDMTKILQKLGEEICKNSPHVFKPGRGADNLLMDDKAAVEDIDGEDDSAGEVNADDIAAE</sequence>
<keyword evidence="3" id="KW-1185">Reference proteome</keyword>
<dbReference type="InterPro" id="IPR046496">
    <property type="entry name" value="DUF6589"/>
</dbReference>
<dbReference type="EMBL" id="KN819479">
    <property type="protein sequence ID" value="KIJ09296.1"/>
    <property type="molecule type" value="Genomic_DNA"/>
</dbReference>
<organism evidence="2 3">
    <name type="scientific">Paxillus involutus ATCC 200175</name>
    <dbReference type="NCBI Taxonomy" id="664439"/>
    <lineage>
        <taxon>Eukaryota</taxon>
        <taxon>Fungi</taxon>
        <taxon>Dikarya</taxon>
        <taxon>Basidiomycota</taxon>
        <taxon>Agaricomycotina</taxon>
        <taxon>Agaricomycetes</taxon>
        <taxon>Agaricomycetidae</taxon>
        <taxon>Boletales</taxon>
        <taxon>Paxilineae</taxon>
        <taxon>Paxillaceae</taxon>
        <taxon>Paxillus</taxon>
    </lineage>
</organism>
<dbReference type="AlphaFoldDB" id="A0A0C9TQ55"/>
<evidence type="ECO:0000259" key="1">
    <source>
        <dbReference type="Pfam" id="PF20231"/>
    </source>
</evidence>
<evidence type="ECO:0000313" key="2">
    <source>
        <dbReference type="EMBL" id="KIJ09296.1"/>
    </source>
</evidence>
<name>A0A0C9TQ55_PAXIN</name>
<dbReference type="OrthoDB" id="4743193at2759"/>
<gene>
    <name evidence="2" type="ORF">PAXINDRAFT_164394</name>
</gene>
<dbReference type="Pfam" id="PF20231">
    <property type="entry name" value="DUF6589"/>
    <property type="match status" value="1"/>
</dbReference>
<accession>A0A0C9TQ55</accession>
<dbReference type="HOGENOM" id="CLU_009487_6_1_1"/>
<protein>
    <recommendedName>
        <fullName evidence="1">DUF6589 domain-containing protein</fullName>
    </recommendedName>
</protein>
<dbReference type="Proteomes" id="UP000053647">
    <property type="component" value="Unassembled WGS sequence"/>
</dbReference>
<proteinExistence type="predicted"/>